<comment type="similarity">
    <text evidence="7">Belongs to the velvet family. VeA subfamily.</text>
</comment>
<protein>
    <recommendedName>
        <fullName evidence="8">Developmental and secondary metabolism regulator veA</fullName>
    </recommendedName>
    <alternativeName>
        <fullName evidence="9">Velvet complex subunit A</fullName>
    </alternativeName>
</protein>
<dbReference type="GO" id="GO:0051176">
    <property type="term" value="P:positive regulation of sulfur metabolic process"/>
    <property type="evidence" value="ECO:0007669"/>
    <property type="project" value="UniProtKB-ARBA"/>
</dbReference>
<dbReference type="GO" id="GO:0005634">
    <property type="term" value="C:nucleus"/>
    <property type="evidence" value="ECO:0007669"/>
    <property type="project" value="UniProtKB-SubCell"/>
</dbReference>
<dbReference type="PROSITE" id="PS51821">
    <property type="entry name" value="VELVET"/>
    <property type="match status" value="1"/>
</dbReference>
<feature type="region of interest" description="Disordered" evidence="10">
    <location>
        <begin position="1"/>
        <end position="38"/>
    </location>
</feature>
<keyword evidence="3" id="KW-0963">Cytoplasm</keyword>
<organism evidence="12 13">
    <name type="scientific">Penicillium salamii</name>
    <dbReference type="NCBI Taxonomy" id="1612424"/>
    <lineage>
        <taxon>Eukaryota</taxon>
        <taxon>Fungi</taxon>
        <taxon>Dikarya</taxon>
        <taxon>Ascomycota</taxon>
        <taxon>Pezizomycotina</taxon>
        <taxon>Eurotiomycetes</taxon>
        <taxon>Eurotiomycetidae</taxon>
        <taxon>Eurotiales</taxon>
        <taxon>Aspergillaceae</taxon>
        <taxon>Penicillium</taxon>
    </lineage>
</organism>
<dbReference type="Gene3D" id="2.60.40.3960">
    <property type="entry name" value="Velvet domain"/>
    <property type="match status" value="1"/>
</dbReference>
<feature type="compositionally biased region" description="Pro residues" evidence="10">
    <location>
        <begin position="362"/>
        <end position="372"/>
    </location>
</feature>
<name>A0A9W4NS60_9EURO</name>
<dbReference type="GO" id="GO:0034250">
    <property type="term" value="P:positive regulation of amide metabolic process"/>
    <property type="evidence" value="ECO:0007669"/>
    <property type="project" value="UniProtKB-ARBA"/>
</dbReference>
<dbReference type="InterPro" id="IPR037525">
    <property type="entry name" value="Velvet_dom"/>
</dbReference>
<feature type="compositionally biased region" description="Pro residues" evidence="10">
    <location>
        <begin position="328"/>
        <end position="337"/>
    </location>
</feature>
<comment type="subcellular location">
    <subcellularLocation>
        <location evidence="2">Cytoplasm</location>
    </subcellularLocation>
    <subcellularLocation>
        <location evidence="1">Nucleus</location>
    </subcellularLocation>
</comment>
<comment type="caution">
    <text evidence="12">The sequence shown here is derived from an EMBL/GenBank/DDBJ whole genome shotgun (WGS) entry which is preliminary data.</text>
</comment>
<feature type="compositionally biased region" description="Basic and acidic residues" evidence="10">
    <location>
        <begin position="27"/>
        <end position="38"/>
    </location>
</feature>
<keyword evidence="6" id="KW-0539">Nucleus</keyword>
<evidence type="ECO:0000256" key="10">
    <source>
        <dbReference type="SAM" id="MobiDB-lite"/>
    </source>
</evidence>
<dbReference type="Proteomes" id="UP001152649">
    <property type="component" value="Unassembled WGS sequence"/>
</dbReference>
<accession>A0A9W4NS60</accession>
<feature type="region of interest" description="Disordered" evidence="10">
    <location>
        <begin position="275"/>
        <end position="392"/>
    </location>
</feature>
<dbReference type="GO" id="GO:0005737">
    <property type="term" value="C:cytoplasm"/>
    <property type="evidence" value="ECO:0007669"/>
    <property type="project" value="UniProtKB-SubCell"/>
</dbReference>
<evidence type="ECO:0000313" key="13">
    <source>
        <dbReference type="Proteomes" id="UP001152649"/>
    </source>
</evidence>
<keyword evidence="5" id="KW-0804">Transcription</keyword>
<proteinExistence type="inferred from homology"/>
<evidence type="ECO:0000256" key="6">
    <source>
        <dbReference type="ARBA" id="ARBA00023242"/>
    </source>
</evidence>
<gene>
    <name evidence="12" type="ORF">PSALAMII_LOCUS9135</name>
</gene>
<dbReference type="EMBL" id="CAJVPG010000433">
    <property type="protein sequence ID" value="CAG8414041.1"/>
    <property type="molecule type" value="Genomic_DNA"/>
</dbReference>
<evidence type="ECO:0000256" key="5">
    <source>
        <dbReference type="ARBA" id="ARBA00023163"/>
    </source>
</evidence>
<feature type="compositionally biased region" description="Polar residues" evidence="10">
    <location>
        <begin position="339"/>
        <end position="354"/>
    </location>
</feature>
<evidence type="ECO:0000256" key="3">
    <source>
        <dbReference type="ARBA" id="ARBA00022490"/>
    </source>
</evidence>
<dbReference type="Pfam" id="PF11754">
    <property type="entry name" value="Velvet"/>
    <property type="match status" value="2"/>
</dbReference>
<evidence type="ECO:0000313" key="12">
    <source>
        <dbReference type="EMBL" id="CAG8414041.1"/>
    </source>
</evidence>
<dbReference type="PANTHER" id="PTHR33572">
    <property type="entry name" value="SPORE DEVELOPMENT REGULATOR VOSA"/>
    <property type="match status" value="1"/>
</dbReference>
<dbReference type="OrthoDB" id="5384689at2759"/>
<dbReference type="PANTHER" id="PTHR33572:SF14">
    <property type="entry name" value="DEVELOPMENTAL AND SECONDARY METABOLISM REGULATOR VEA"/>
    <property type="match status" value="1"/>
</dbReference>
<evidence type="ECO:0000259" key="11">
    <source>
        <dbReference type="PROSITE" id="PS51821"/>
    </source>
</evidence>
<evidence type="ECO:0000256" key="7">
    <source>
        <dbReference type="ARBA" id="ARBA00038005"/>
    </source>
</evidence>
<keyword evidence="13" id="KW-1185">Reference proteome</keyword>
<sequence length="606" mass="67204">MNLAPGRTPLIPTSKMASRPPIMPPHNETEHSVSRITREGKQLTYKLSVMQQPERARACGAGAKSSADRRPVDPPPVVELRIFESDPANDAQKTDITFAYNANFFLYATLDTARPIAHGRVAGPPSCPVLTGVPVAGVAYLDRPSQAGYFIFPDLSVRHEGRYRLNFHLYEEIKEAKDADKDSTLPLPNQVNGANGNPGKPQAYLHFRLEVKSVPFTVYSAKKFPGLATSTSLSRIIAEQGCRVRIRRDVRMRRRGDKREEDYEFDEERAAAYARTSDRYTTPDRYVNSIERPRSNSNGSNVESPYGFIPPDRRPSAPDYGFQCPQPYQRPPMPPAPMSHSQTPSYQSHLSFGSTPSHYPAPHMPPTPPPIAPQGIYSPQNGYAQIRHPSNASDYEGTPFAYPMAPQVAPERGGYPDRNTYPKLMSSYCMDPPKVQSYMDPRMAEPPRMVEPPRIAEPPRMTEPHANLYGPMPQIPVSHPQPSTMAQPSPMPQPMAPAKSIASDYNSQIVPSVECLSPGPSGYDNVAGKRMLYHTGPTYGKRSHEDTFGLDERSMQNGMRPDAEPYPPAYRDFSGESRAALMAELGIEMAYKRANGKTVMKAAPST</sequence>
<feature type="compositionally biased region" description="Polar residues" evidence="10">
    <location>
        <begin position="377"/>
        <end position="392"/>
    </location>
</feature>
<dbReference type="GO" id="GO:0043455">
    <property type="term" value="P:regulation of secondary metabolic process"/>
    <property type="evidence" value="ECO:0007669"/>
    <property type="project" value="UniProtKB-ARBA"/>
</dbReference>
<evidence type="ECO:0000256" key="8">
    <source>
        <dbReference type="ARBA" id="ARBA00041053"/>
    </source>
</evidence>
<dbReference type="InterPro" id="IPR038491">
    <property type="entry name" value="Velvet_dom_sf"/>
</dbReference>
<keyword evidence="4" id="KW-0805">Transcription regulation</keyword>
<evidence type="ECO:0000256" key="9">
    <source>
        <dbReference type="ARBA" id="ARBA00043152"/>
    </source>
</evidence>
<evidence type="ECO:0000256" key="4">
    <source>
        <dbReference type="ARBA" id="ARBA00023015"/>
    </source>
</evidence>
<dbReference type="AlphaFoldDB" id="A0A9W4NS60"/>
<evidence type="ECO:0000256" key="1">
    <source>
        <dbReference type="ARBA" id="ARBA00004123"/>
    </source>
</evidence>
<evidence type="ECO:0000256" key="2">
    <source>
        <dbReference type="ARBA" id="ARBA00004496"/>
    </source>
</evidence>
<reference evidence="12" key="1">
    <citation type="submission" date="2021-07" db="EMBL/GenBank/DDBJ databases">
        <authorList>
            <person name="Branca A.L. A."/>
        </authorList>
    </citation>
    <scope>NUCLEOTIDE SEQUENCE</scope>
</reference>
<dbReference type="FunFam" id="2.60.40.3960:FF:000001">
    <property type="entry name" value="Sexual development activator VeA"/>
    <property type="match status" value="1"/>
</dbReference>
<feature type="domain" description="Velvet" evidence="11">
    <location>
        <begin position="40"/>
        <end position="247"/>
    </location>
</feature>
<dbReference type="InterPro" id="IPR021740">
    <property type="entry name" value="Velvet"/>
</dbReference>